<evidence type="ECO:0000313" key="2">
    <source>
        <dbReference type="EMBL" id="MBP1926678.1"/>
    </source>
</evidence>
<keyword evidence="1" id="KW-1133">Transmembrane helix</keyword>
<keyword evidence="1" id="KW-0472">Membrane</keyword>
<gene>
    <name evidence="2" type="ORF">J2Z76_002547</name>
</gene>
<dbReference type="RefSeq" id="WP_209512399.1">
    <property type="nucleotide sequence ID" value="NZ_JAGGKS010000007.1"/>
</dbReference>
<accession>A0ABS4GG56</accession>
<proteinExistence type="predicted"/>
<evidence type="ECO:0000256" key="1">
    <source>
        <dbReference type="SAM" id="Phobius"/>
    </source>
</evidence>
<dbReference type="EMBL" id="JAGGKS010000007">
    <property type="protein sequence ID" value="MBP1926678.1"/>
    <property type="molecule type" value="Genomic_DNA"/>
</dbReference>
<reference evidence="2 3" key="1">
    <citation type="submission" date="2021-03" db="EMBL/GenBank/DDBJ databases">
        <title>Genomic Encyclopedia of Type Strains, Phase IV (KMG-IV): sequencing the most valuable type-strain genomes for metagenomic binning, comparative biology and taxonomic classification.</title>
        <authorList>
            <person name="Goeker M."/>
        </authorList>
    </citation>
    <scope>NUCLEOTIDE SEQUENCE [LARGE SCALE GENOMIC DNA]</scope>
    <source>
        <strain evidence="2 3">DSM 24004</strain>
    </source>
</reference>
<dbReference type="Proteomes" id="UP001519342">
    <property type="component" value="Unassembled WGS sequence"/>
</dbReference>
<sequence>MKTKKNVILTIILVTIVFISIYNINLRKNKDIYVSVITYIVSPETYDVYYDEINIIK</sequence>
<keyword evidence="3" id="KW-1185">Reference proteome</keyword>
<comment type="caution">
    <text evidence="2">The sequence shown here is derived from an EMBL/GenBank/DDBJ whole genome shotgun (WGS) entry which is preliminary data.</text>
</comment>
<evidence type="ECO:0000313" key="3">
    <source>
        <dbReference type="Proteomes" id="UP001519342"/>
    </source>
</evidence>
<protein>
    <submittedName>
        <fullName evidence="2">Uncharacterized protein</fullName>
    </submittedName>
</protein>
<feature type="transmembrane region" description="Helical" evidence="1">
    <location>
        <begin position="6"/>
        <end position="24"/>
    </location>
</feature>
<name>A0ABS4GG56_9FIRM</name>
<keyword evidence="1" id="KW-0812">Transmembrane</keyword>
<organism evidence="2 3">
    <name type="scientific">Sedimentibacter acidaminivorans</name>
    <dbReference type="NCBI Taxonomy" id="913099"/>
    <lineage>
        <taxon>Bacteria</taxon>
        <taxon>Bacillati</taxon>
        <taxon>Bacillota</taxon>
        <taxon>Tissierellia</taxon>
        <taxon>Sedimentibacter</taxon>
    </lineage>
</organism>